<evidence type="ECO:0000256" key="6">
    <source>
        <dbReference type="ARBA" id="ARBA00022927"/>
    </source>
</evidence>
<evidence type="ECO:0000256" key="7">
    <source>
        <dbReference type="ARBA" id="ARBA00023242"/>
    </source>
</evidence>
<keyword evidence="5" id="KW-0963">Cytoplasm</keyword>
<evidence type="ECO:0000313" key="10">
    <source>
        <dbReference type="RefSeq" id="XP_010513155.1"/>
    </source>
</evidence>
<dbReference type="PANTHER" id="PTHR10997:SF8">
    <property type="entry name" value="EXPORTIN-2"/>
    <property type="match status" value="1"/>
</dbReference>
<dbReference type="Pfam" id="PF03378">
    <property type="entry name" value="CAS_CSE1"/>
    <property type="match status" value="1"/>
</dbReference>
<dbReference type="GeneID" id="104789110"/>
<dbReference type="InterPro" id="IPR016024">
    <property type="entry name" value="ARM-type_fold"/>
</dbReference>
<dbReference type="Gene3D" id="1.25.10.10">
    <property type="entry name" value="Leucine-rich Repeat Variant"/>
    <property type="match status" value="1"/>
</dbReference>
<dbReference type="InterPro" id="IPR001494">
    <property type="entry name" value="Importin-beta_N"/>
</dbReference>
<keyword evidence="6" id="KW-0653">Protein transport</keyword>
<evidence type="ECO:0000256" key="1">
    <source>
        <dbReference type="ARBA" id="ARBA00004123"/>
    </source>
</evidence>
<dbReference type="Pfam" id="PF08506">
    <property type="entry name" value="Cse1"/>
    <property type="match status" value="1"/>
</dbReference>
<sequence length="662" mass="75227">MEEFENLASYLLSTLSSDPEVRRSAEKLLSDASGVPGYGLNLLRVIATESLNEHARHAGSIFFKNYLRWLDGLASPISDSDKEQAMIAIVSLMESPLSSRIKIQLNEAATIVIGNSDCLKSWPTFIPCLISQVHKAAEAQDYASVNVFLGTADSIFRRFRHDEMMNEDELLRLKYCHEKFYDQLIQLFKKTNSLIKTLSSPTVIVVLIESLRLCCCVFFSFNFRVLPAVFTEHMKDILTQFHNYLSSPRLVLGICIDDLLVETVANINLLMEKHERQHFAGYVSYFGRTILTLVANLSTSPISEDELVTGGMRFVTSVSRSGHHVMLSEDNVIKDICRVIVIPNMILTTEDERIFERNYMEFIHRDLDASGSRRRIASELLNGLASNYEMQVHGVVVHELQKIHSCFSENPTARWRSKVCLIDLVIALDNDVLRLAFQRIILSDLLEHISSEPMLMAGSLKFLAMYAGHVRKPIGIKLFEILTQLLQEKSNVVHSYAARCIEKLVLVKEENGESRYLAGDFHAELIITNLFAALKLAGSEENHYVMKCIMLVLGVSEISTESTGSYILALTSMLTEVFCRSSKNPLFKEFVFESISVLLQRVIEETVAYTPAFEEFLFPTLKMIIDKEITESMTYAHKLINQLLLLNRPTLSYWIRLWQQST</sequence>
<feature type="domain" description="Importin N-terminal" evidence="8">
    <location>
        <begin position="25"/>
        <end position="95"/>
    </location>
</feature>
<dbReference type="InterPro" id="IPR005043">
    <property type="entry name" value="XPO2_C"/>
</dbReference>
<organism evidence="9 10">
    <name type="scientific">Camelina sativa</name>
    <name type="common">False flax</name>
    <name type="synonym">Myagrum sativum</name>
    <dbReference type="NCBI Taxonomy" id="90675"/>
    <lineage>
        <taxon>Eukaryota</taxon>
        <taxon>Viridiplantae</taxon>
        <taxon>Streptophyta</taxon>
        <taxon>Embryophyta</taxon>
        <taxon>Tracheophyta</taxon>
        <taxon>Spermatophyta</taxon>
        <taxon>Magnoliopsida</taxon>
        <taxon>eudicotyledons</taxon>
        <taxon>Gunneridae</taxon>
        <taxon>Pentapetalae</taxon>
        <taxon>rosids</taxon>
        <taxon>malvids</taxon>
        <taxon>Brassicales</taxon>
        <taxon>Brassicaceae</taxon>
        <taxon>Camelineae</taxon>
        <taxon>Camelina</taxon>
    </lineage>
</organism>
<evidence type="ECO:0000313" key="9">
    <source>
        <dbReference type="Proteomes" id="UP000694864"/>
    </source>
</evidence>
<evidence type="ECO:0000256" key="4">
    <source>
        <dbReference type="ARBA" id="ARBA00022448"/>
    </source>
</evidence>
<protein>
    <submittedName>
        <fullName evidence="10">Exportin-2-like</fullName>
    </submittedName>
</protein>
<evidence type="ECO:0000256" key="3">
    <source>
        <dbReference type="ARBA" id="ARBA00008669"/>
    </source>
</evidence>
<evidence type="ECO:0000256" key="5">
    <source>
        <dbReference type="ARBA" id="ARBA00022490"/>
    </source>
</evidence>
<comment type="subcellular location">
    <subcellularLocation>
        <location evidence="2">Cytoplasm</location>
    </subcellularLocation>
    <subcellularLocation>
        <location evidence="1">Nucleus</location>
    </subcellularLocation>
</comment>
<accession>A0ABM0ZBA5</accession>
<dbReference type="PANTHER" id="PTHR10997">
    <property type="entry name" value="IMPORTIN-7, 8, 11"/>
    <property type="match status" value="1"/>
</dbReference>
<evidence type="ECO:0000256" key="2">
    <source>
        <dbReference type="ARBA" id="ARBA00004496"/>
    </source>
</evidence>
<keyword evidence="7" id="KW-0539">Nucleus</keyword>
<dbReference type="Proteomes" id="UP000694864">
    <property type="component" value="Chromosome 5"/>
</dbReference>
<dbReference type="PROSITE" id="PS50166">
    <property type="entry name" value="IMPORTIN_B_NT"/>
    <property type="match status" value="1"/>
</dbReference>
<gene>
    <name evidence="10" type="primary">LOC104789110</name>
</gene>
<comment type="similarity">
    <text evidence="3">Belongs to the XPO2/CSE1 family.</text>
</comment>
<dbReference type="SUPFAM" id="SSF48371">
    <property type="entry name" value="ARM repeat"/>
    <property type="match status" value="1"/>
</dbReference>
<reference evidence="10" key="2">
    <citation type="submission" date="2025-08" db="UniProtKB">
        <authorList>
            <consortium name="RefSeq"/>
        </authorList>
    </citation>
    <scope>IDENTIFICATION</scope>
    <source>
        <tissue evidence="10">Leaf</tissue>
    </source>
</reference>
<proteinExistence type="inferred from homology"/>
<dbReference type="InterPro" id="IPR011989">
    <property type="entry name" value="ARM-like"/>
</dbReference>
<reference evidence="9" key="1">
    <citation type="journal article" date="2014" name="Nat. Commun.">
        <title>The emerging biofuel crop Camelina sativa retains a highly undifferentiated hexaploid genome structure.</title>
        <authorList>
            <person name="Kagale S."/>
            <person name="Koh C."/>
            <person name="Nixon J."/>
            <person name="Bollina V."/>
            <person name="Clarke W.E."/>
            <person name="Tuteja R."/>
            <person name="Spillane C."/>
            <person name="Robinson S.J."/>
            <person name="Links M.G."/>
            <person name="Clarke C."/>
            <person name="Higgins E.E."/>
            <person name="Huebert T."/>
            <person name="Sharpe A.G."/>
            <person name="Parkin I.A."/>
        </authorList>
    </citation>
    <scope>NUCLEOTIDE SEQUENCE [LARGE SCALE GENOMIC DNA]</scope>
    <source>
        <strain evidence="9">cv. DH55</strain>
    </source>
</reference>
<dbReference type="Pfam" id="PF03810">
    <property type="entry name" value="IBN_N"/>
    <property type="match status" value="1"/>
</dbReference>
<evidence type="ECO:0000259" key="8">
    <source>
        <dbReference type="PROSITE" id="PS50166"/>
    </source>
</evidence>
<keyword evidence="4" id="KW-0813">Transport</keyword>
<keyword evidence="9" id="KW-1185">Reference proteome</keyword>
<dbReference type="InterPro" id="IPR013713">
    <property type="entry name" value="XPO2_central"/>
</dbReference>
<name>A0ABM0ZBA5_CAMSA</name>
<dbReference type="RefSeq" id="XP_010513155.1">
    <property type="nucleotide sequence ID" value="XM_010514853.1"/>
</dbReference>